<evidence type="ECO:0000313" key="1">
    <source>
        <dbReference type="EMBL" id="OBR95955.1"/>
    </source>
</evidence>
<reference evidence="1 2" key="1">
    <citation type="journal article" date="2012" name="Front. Microbiol.">
        <title>Draft Genome Sequence of the Virulent Strain 01-B526 of the Fish Pathogen Aeromonas salmonicida.</title>
        <authorList>
            <person name="Charette S.J."/>
            <person name="Brochu F."/>
            <person name="Boyle B."/>
            <person name="Filion G."/>
            <person name="Tanaka K.H."/>
            <person name="Derome N."/>
        </authorList>
    </citation>
    <scope>NUCLEOTIDE SEQUENCE [LARGE SCALE GENOMIC DNA]</scope>
    <source>
        <strain evidence="1 2">P11</strain>
    </source>
</reference>
<gene>
    <name evidence="1" type="ORF">CLRAG_07360</name>
</gene>
<protein>
    <submittedName>
        <fullName evidence="1">Uncharacterized protein</fullName>
    </submittedName>
</protein>
<sequence length="65" mass="7841">MVVWYYFIKKYYNVKLYWGEIMRLEFIDRVMEEDVLGKSILTCEGQVLLRAGVKLNSNYIDKLKN</sequence>
<evidence type="ECO:0000313" key="2">
    <source>
        <dbReference type="Proteomes" id="UP000093954"/>
    </source>
</evidence>
<accession>A0A1A6B0Z4</accession>
<dbReference type="Proteomes" id="UP000093954">
    <property type="component" value="Unassembled WGS sequence"/>
</dbReference>
<keyword evidence="2" id="KW-1185">Reference proteome</keyword>
<name>A0A1A6B0Z4_9CLOT</name>
<comment type="caution">
    <text evidence="1">The sequence shown here is derived from an EMBL/GenBank/DDBJ whole genome shotgun (WGS) entry which is preliminary data.</text>
</comment>
<organism evidence="1 2">
    <name type="scientific">Clostridium ragsdalei P11</name>
    <dbReference type="NCBI Taxonomy" id="1353534"/>
    <lineage>
        <taxon>Bacteria</taxon>
        <taxon>Bacillati</taxon>
        <taxon>Bacillota</taxon>
        <taxon>Clostridia</taxon>
        <taxon>Eubacteriales</taxon>
        <taxon>Clostridiaceae</taxon>
        <taxon>Clostridium</taxon>
    </lineage>
</organism>
<dbReference type="EMBL" id="LROS01000007">
    <property type="protein sequence ID" value="OBR95955.1"/>
    <property type="molecule type" value="Genomic_DNA"/>
</dbReference>
<proteinExistence type="predicted"/>
<dbReference type="AlphaFoldDB" id="A0A1A6B0Z4"/>
<dbReference type="PATRIC" id="fig|1353534.3.peg.745"/>